<keyword evidence="2" id="KW-1185">Reference proteome</keyword>
<reference evidence="1 2" key="1">
    <citation type="submission" date="2021-03" db="EMBL/GenBank/DDBJ databases">
        <title>Genomic Encyclopedia of Type Strains, Phase IV (KMG-IV): sequencing the most valuable type-strain genomes for metagenomic binning, comparative biology and taxonomic classification.</title>
        <authorList>
            <person name="Goeker M."/>
        </authorList>
    </citation>
    <scope>NUCLEOTIDE SEQUENCE [LARGE SCALE GENOMIC DNA]</scope>
    <source>
        <strain evidence="1 2">DSM 26048</strain>
    </source>
</reference>
<name>A0ABS4J6D6_9BACL</name>
<evidence type="ECO:0000313" key="1">
    <source>
        <dbReference type="EMBL" id="MBP1995353.1"/>
    </source>
</evidence>
<proteinExistence type="predicted"/>
<evidence type="ECO:0000313" key="2">
    <source>
        <dbReference type="Proteomes" id="UP001519287"/>
    </source>
</evidence>
<dbReference type="EMBL" id="JAGGLB010000033">
    <property type="protein sequence ID" value="MBP1995353.1"/>
    <property type="molecule type" value="Genomic_DNA"/>
</dbReference>
<sequence>MTIVGILGSMYEIEGFNCHVDLYANLITEFQPDVICGEVHPNTWNIYLADKSKRGFWGEAEGLYYDWIFPFCEQNNIVFSPVDWFELDVWHDFDPFIKFEGRQKEELQQKSADWFEKQKAVWNVTPIPFNSKPYDDLARQKYKWLYEINPESQIFRWICRNQIMVQRIKNTIKEHPGRRILCIAGADHTYCYYDGLKELDIIIKYPLK</sequence>
<dbReference type="RefSeq" id="WP_209977161.1">
    <property type="nucleotide sequence ID" value="NZ_JAGGLB010000033.1"/>
</dbReference>
<accession>A0ABS4J6D6</accession>
<comment type="caution">
    <text evidence="1">The sequence shown here is derived from an EMBL/GenBank/DDBJ whole genome shotgun (WGS) entry which is preliminary data.</text>
</comment>
<organism evidence="1 2">
    <name type="scientific">Paenibacillus eucommiae</name>
    <dbReference type="NCBI Taxonomy" id="1355755"/>
    <lineage>
        <taxon>Bacteria</taxon>
        <taxon>Bacillati</taxon>
        <taxon>Bacillota</taxon>
        <taxon>Bacilli</taxon>
        <taxon>Bacillales</taxon>
        <taxon>Paenibacillaceae</taxon>
        <taxon>Paenibacillus</taxon>
    </lineage>
</organism>
<protein>
    <submittedName>
        <fullName evidence="1">Uncharacterized protein</fullName>
    </submittedName>
</protein>
<gene>
    <name evidence="1" type="ORF">J2Z66_006995</name>
</gene>
<dbReference type="Proteomes" id="UP001519287">
    <property type="component" value="Unassembled WGS sequence"/>
</dbReference>